<sequence>MCSGIVRQAVGPWHNAACVSDTAALSADSMPADYRNQPLRHREAESGASNRWQQAHTTAWRDIPNQETTVYLPDSRPRPLLRAILVMFAAALTLLQPALARAADYPSRPIRLIVPFTAGGQFDYIARLVAEPLGRELGQNIIVENVGGGGGNIGGAKAASAAPDGYTLLEYGGNFAIAKHLSPKLPFDPITDLVPVGGISVSPHVILVNSSLPIHNLAELAAYAKANPGKLSYGSPGVGSSMHLTFEAVKQHFGIDAVHVPYRGGSNMLNDLVGGQVGVGIIAVAPALPFIQGDKVRPIAVTSAQRAISLPKVPTVAEAGYAGFESGSWGGIAVPKGTPQAIIDRLNLALNNAVAQEAIKEALQSQSFTPIAGTPDDFRKMIADESNRYGPLIQKLGLQAN</sequence>
<dbReference type="Gene3D" id="3.40.190.150">
    <property type="entry name" value="Bordetella uptake gene, domain 1"/>
    <property type="match status" value="1"/>
</dbReference>
<keyword evidence="3" id="KW-1185">Reference proteome</keyword>
<dbReference type="Proteomes" id="UP000216913">
    <property type="component" value="Unassembled WGS sequence"/>
</dbReference>
<proteinExistence type="inferred from homology"/>
<gene>
    <name evidence="2" type="ORF">CAL25_06260</name>
</gene>
<evidence type="ECO:0000313" key="3">
    <source>
        <dbReference type="Proteomes" id="UP000216913"/>
    </source>
</evidence>
<evidence type="ECO:0008006" key="4">
    <source>
        <dbReference type="Google" id="ProtNLM"/>
    </source>
</evidence>
<dbReference type="AlphaFoldDB" id="A0A261TVZ2"/>
<dbReference type="OrthoDB" id="8655173at2"/>
<name>A0A261TVZ2_9BORD</name>
<organism evidence="2 3">
    <name type="scientific">Bordetella genomosp. 5</name>
    <dbReference type="NCBI Taxonomy" id="1395608"/>
    <lineage>
        <taxon>Bacteria</taxon>
        <taxon>Pseudomonadati</taxon>
        <taxon>Pseudomonadota</taxon>
        <taxon>Betaproteobacteria</taxon>
        <taxon>Burkholderiales</taxon>
        <taxon>Alcaligenaceae</taxon>
        <taxon>Bordetella</taxon>
    </lineage>
</organism>
<evidence type="ECO:0000313" key="2">
    <source>
        <dbReference type="EMBL" id="OZI53575.1"/>
    </source>
</evidence>
<dbReference type="PANTHER" id="PTHR42928:SF5">
    <property type="entry name" value="BLR1237 PROTEIN"/>
    <property type="match status" value="1"/>
</dbReference>
<dbReference type="Gene3D" id="3.40.190.10">
    <property type="entry name" value="Periplasmic binding protein-like II"/>
    <property type="match status" value="1"/>
</dbReference>
<evidence type="ECO:0000256" key="1">
    <source>
        <dbReference type="ARBA" id="ARBA00006987"/>
    </source>
</evidence>
<dbReference type="InterPro" id="IPR042100">
    <property type="entry name" value="Bug_dom1"/>
</dbReference>
<dbReference type="CDD" id="cd07012">
    <property type="entry name" value="PBP2_Bug_TTT"/>
    <property type="match status" value="1"/>
</dbReference>
<comment type="caution">
    <text evidence="2">The sequence shown here is derived from an EMBL/GenBank/DDBJ whole genome shotgun (WGS) entry which is preliminary data.</text>
</comment>
<dbReference type="InterPro" id="IPR005064">
    <property type="entry name" value="BUG"/>
</dbReference>
<dbReference type="SUPFAM" id="SSF53850">
    <property type="entry name" value="Periplasmic binding protein-like II"/>
    <property type="match status" value="1"/>
</dbReference>
<dbReference type="Pfam" id="PF03401">
    <property type="entry name" value="TctC"/>
    <property type="match status" value="1"/>
</dbReference>
<accession>A0A261TVZ2</accession>
<protein>
    <recommendedName>
        <fullName evidence="4">ABC transporter substrate-binding protein</fullName>
    </recommendedName>
</protein>
<dbReference type="PANTHER" id="PTHR42928">
    <property type="entry name" value="TRICARBOXYLATE-BINDING PROTEIN"/>
    <property type="match status" value="1"/>
</dbReference>
<reference evidence="2 3" key="1">
    <citation type="submission" date="2017-05" db="EMBL/GenBank/DDBJ databases">
        <title>Complete and WGS of Bordetella genogroups.</title>
        <authorList>
            <person name="Spilker T."/>
            <person name="LiPuma J."/>
        </authorList>
    </citation>
    <scope>NUCLEOTIDE SEQUENCE [LARGE SCALE GENOMIC DNA]</scope>
    <source>
        <strain evidence="2 3">AU10456</strain>
    </source>
</reference>
<comment type="similarity">
    <text evidence="1">Belongs to the UPF0065 (bug) family.</text>
</comment>
<dbReference type="EMBL" id="NEVP01000004">
    <property type="protein sequence ID" value="OZI53575.1"/>
    <property type="molecule type" value="Genomic_DNA"/>
</dbReference>